<name>A0AAN7K705_TRANT</name>
<gene>
    <name evidence="2" type="ORF">SAY86_008786</name>
</gene>
<protein>
    <submittedName>
        <fullName evidence="2">Uncharacterized protein</fullName>
    </submittedName>
</protein>
<evidence type="ECO:0000313" key="2">
    <source>
        <dbReference type="EMBL" id="KAK4763018.1"/>
    </source>
</evidence>
<keyword evidence="3" id="KW-1185">Reference proteome</keyword>
<organism evidence="2 3">
    <name type="scientific">Trapa natans</name>
    <name type="common">Water chestnut</name>
    <dbReference type="NCBI Taxonomy" id="22666"/>
    <lineage>
        <taxon>Eukaryota</taxon>
        <taxon>Viridiplantae</taxon>
        <taxon>Streptophyta</taxon>
        <taxon>Embryophyta</taxon>
        <taxon>Tracheophyta</taxon>
        <taxon>Spermatophyta</taxon>
        <taxon>Magnoliopsida</taxon>
        <taxon>eudicotyledons</taxon>
        <taxon>Gunneridae</taxon>
        <taxon>Pentapetalae</taxon>
        <taxon>rosids</taxon>
        <taxon>malvids</taxon>
        <taxon>Myrtales</taxon>
        <taxon>Lythraceae</taxon>
        <taxon>Trapa</taxon>
    </lineage>
</organism>
<dbReference type="AlphaFoldDB" id="A0AAN7K705"/>
<feature type="signal peptide" evidence="1">
    <location>
        <begin position="1"/>
        <end position="23"/>
    </location>
</feature>
<dbReference type="Proteomes" id="UP001346149">
    <property type="component" value="Unassembled WGS sequence"/>
</dbReference>
<evidence type="ECO:0000313" key="3">
    <source>
        <dbReference type="Proteomes" id="UP001346149"/>
    </source>
</evidence>
<sequence>MAGAPVLWHGALGILYFMGLRDGTRVACLEVRANGSGLGSWVKGQLHSSTAGGGNGGCSKADLRVMLGMIGATLAHVHLTSLDPFLHLEGHSH</sequence>
<feature type="chain" id="PRO_5043054531" evidence="1">
    <location>
        <begin position="24"/>
        <end position="93"/>
    </location>
</feature>
<accession>A0AAN7K705</accession>
<comment type="caution">
    <text evidence="2">The sequence shown here is derived from an EMBL/GenBank/DDBJ whole genome shotgun (WGS) entry which is preliminary data.</text>
</comment>
<evidence type="ECO:0000256" key="1">
    <source>
        <dbReference type="SAM" id="SignalP"/>
    </source>
</evidence>
<dbReference type="EMBL" id="JAXQNO010000024">
    <property type="protein sequence ID" value="KAK4763018.1"/>
    <property type="molecule type" value="Genomic_DNA"/>
</dbReference>
<reference evidence="2 3" key="1">
    <citation type="journal article" date="2023" name="Hortic Res">
        <title>Pangenome of water caltrop reveals structural variations and asymmetric subgenome divergence after allopolyploidization.</title>
        <authorList>
            <person name="Zhang X."/>
            <person name="Chen Y."/>
            <person name="Wang L."/>
            <person name="Yuan Y."/>
            <person name="Fang M."/>
            <person name="Shi L."/>
            <person name="Lu R."/>
            <person name="Comes H.P."/>
            <person name="Ma Y."/>
            <person name="Chen Y."/>
            <person name="Huang G."/>
            <person name="Zhou Y."/>
            <person name="Zheng Z."/>
            <person name="Qiu Y."/>
        </authorList>
    </citation>
    <scope>NUCLEOTIDE SEQUENCE [LARGE SCALE GENOMIC DNA]</scope>
    <source>
        <strain evidence="2">F231</strain>
    </source>
</reference>
<keyword evidence="1" id="KW-0732">Signal</keyword>
<proteinExistence type="predicted"/>